<organism evidence="1 2">
    <name type="scientific">Meloidogyne enterolobii</name>
    <name type="common">Root-knot nematode worm</name>
    <name type="synonym">Meloidogyne mayaguensis</name>
    <dbReference type="NCBI Taxonomy" id="390850"/>
    <lineage>
        <taxon>Eukaryota</taxon>
        <taxon>Metazoa</taxon>
        <taxon>Ecdysozoa</taxon>
        <taxon>Nematoda</taxon>
        <taxon>Chromadorea</taxon>
        <taxon>Rhabditida</taxon>
        <taxon>Tylenchina</taxon>
        <taxon>Tylenchomorpha</taxon>
        <taxon>Tylenchoidea</taxon>
        <taxon>Meloidogynidae</taxon>
        <taxon>Meloidogyninae</taxon>
        <taxon>Meloidogyne</taxon>
    </lineage>
</organism>
<evidence type="ECO:0000313" key="1">
    <source>
        <dbReference type="EMBL" id="CAK5085388.1"/>
    </source>
</evidence>
<gene>
    <name evidence="1" type="ORF">MENTE1834_LOCUS32833</name>
</gene>
<evidence type="ECO:0000313" key="2">
    <source>
        <dbReference type="Proteomes" id="UP001497535"/>
    </source>
</evidence>
<accession>A0ACB1A542</accession>
<sequence length="118" mass="14008">MRPTLCNLILDHIENSTACQINVDKTEFHYQNWPLFTISERAINVERRMVDRFNYVKYELANLHNSKIKFLVQWIYTEIAINEHAQGMGILQAYLAIERIKGQEIVSLLDYDLNKLFF</sequence>
<reference evidence="1" key="1">
    <citation type="submission" date="2023-11" db="EMBL/GenBank/DDBJ databases">
        <authorList>
            <person name="Poullet M."/>
        </authorList>
    </citation>
    <scope>NUCLEOTIDE SEQUENCE</scope>
    <source>
        <strain evidence="1">E1834</strain>
    </source>
</reference>
<comment type="caution">
    <text evidence="1">The sequence shown here is derived from an EMBL/GenBank/DDBJ whole genome shotgun (WGS) entry which is preliminary data.</text>
</comment>
<dbReference type="Proteomes" id="UP001497535">
    <property type="component" value="Unassembled WGS sequence"/>
</dbReference>
<dbReference type="EMBL" id="CAVMJV010000057">
    <property type="protein sequence ID" value="CAK5085388.1"/>
    <property type="molecule type" value="Genomic_DNA"/>
</dbReference>
<keyword evidence="2" id="KW-1185">Reference proteome</keyword>
<protein>
    <submittedName>
        <fullName evidence="1">Uncharacterized protein</fullName>
    </submittedName>
</protein>
<name>A0ACB1A542_MELEN</name>
<proteinExistence type="predicted"/>